<proteinExistence type="predicted"/>
<name>A0A151IRQ7_9HYME</name>
<evidence type="ECO:0000313" key="1">
    <source>
        <dbReference type="EMBL" id="KYN09418.1"/>
    </source>
</evidence>
<dbReference type="InterPro" id="IPR032710">
    <property type="entry name" value="NTF2-like_dom_sf"/>
</dbReference>
<dbReference type="PANTHER" id="PTHR13333:SF5">
    <property type="entry name" value="M-AAA PROTEASE-INTERACTING PROTEIN 1, MITOCHONDRIAL"/>
    <property type="match status" value="1"/>
</dbReference>
<dbReference type="GO" id="GO:0032979">
    <property type="term" value="P:protein insertion into mitochondrial inner membrane from matrix"/>
    <property type="evidence" value="ECO:0007669"/>
    <property type="project" value="TreeGrafter"/>
</dbReference>
<dbReference type="Proteomes" id="UP000078492">
    <property type="component" value="Unassembled WGS sequence"/>
</dbReference>
<sequence length="252" mass="28913">MRIIMLIPTIRKSVPCNLRRIVACVTYRNKMRTKIARQYNETNLLSSSIPNVATCRIYSTESDSEPRVSLPMLVTNVEPFKPSFLIPFRLFFFSFQTIPQIDKEFSISETLQGIRYAITVISKALANENYDSLEGLVAEDMIEVLRTKIETLNSEQRWLIAVNEKDIAFQILSDISAETVYIYNSIQIKTIFHYIPGMGEKKKLEPASTFTDISKFGDMLICNYIFTRKYVNNVGGSWIATFVNHYSINAVL</sequence>
<organism evidence="1 2">
    <name type="scientific">Trachymyrmex cornetzi</name>
    <dbReference type="NCBI Taxonomy" id="471704"/>
    <lineage>
        <taxon>Eukaryota</taxon>
        <taxon>Metazoa</taxon>
        <taxon>Ecdysozoa</taxon>
        <taxon>Arthropoda</taxon>
        <taxon>Hexapoda</taxon>
        <taxon>Insecta</taxon>
        <taxon>Pterygota</taxon>
        <taxon>Neoptera</taxon>
        <taxon>Endopterygota</taxon>
        <taxon>Hymenoptera</taxon>
        <taxon>Apocrita</taxon>
        <taxon>Aculeata</taxon>
        <taxon>Formicoidea</taxon>
        <taxon>Formicidae</taxon>
        <taxon>Myrmicinae</taxon>
        <taxon>Trachymyrmex</taxon>
    </lineage>
</organism>
<dbReference type="EMBL" id="KQ981112">
    <property type="protein sequence ID" value="KYN09418.1"/>
    <property type="molecule type" value="Genomic_DNA"/>
</dbReference>
<reference evidence="1 2" key="1">
    <citation type="submission" date="2015-09" db="EMBL/GenBank/DDBJ databases">
        <title>Trachymyrmex cornetzi WGS genome.</title>
        <authorList>
            <person name="Nygaard S."/>
            <person name="Hu H."/>
            <person name="Boomsma J."/>
            <person name="Zhang G."/>
        </authorList>
    </citation>
    <scope>NUCLEOTIDE SEQUENCE [LARGE SCALE GENOMIC DNA]</scope>
    <source>
        <strain evidence="1">Tcor2-1</strain>
        <tissue evidence="1">Whole body</tissue>
    </source>
</reference>
<gene>
    <name evidence="1" type="ORF">ALC57_18480</name>
</gene>
<dbReference type="GO" id="GO:0005743">
    <property type="term" value="C:mitochondrial inner membrane"/>
    <property type="evidence" value="ECO:0007669"/>
    <property type="project" value="TreeGrafter"/>
</dbReference>
<accession>A0A151IRQ7</accession>
<protein>
    <submittedName>
        <fullName evidence="1">Uncharacterized protein</fullName>
    </submittedName>
</protein>
<dbReference type="GO" id="GO:0043022">
    <property type="term" value="F:ribosome binding"/>
    <property type="evidence" value="ECO:0007669"/>
    <property type="project" value="TreeGrafter"/>
</dbReference>
<dbReference type="STRING" id="471704.A0A151IRQ7"/>
<dbReference type="PANTHER" id="PTHR13333">
    <property type="entry name" value="M-AAA PROTEASE-INTERACTING PROTEIN 1, MITOCHONDRIAL"/>
    <property type="match status" value="1"/>
</dbReference>
<dbReference type="SUPFAM" id="SSF54427">
    <property type="entry name" value="NTF2-like"/>
    <property type="match status" value="1"/>
</dbReference>
<keyword evidence="2" id="KW-1185">Reference proteome</keyword>
<dbReference type="AlphaFoldDB" id="A0A151IRQ7"/>
<evidence type="ECO:0000313" key="2">
    <source>
        <dbReference type="Proteomes" id="UP000078492"/>
    </source>
</evidence>